<evidence type="ECO:0000313" key="2">
    <source>
        <dbReference type="RefSeq" id="XP_021839638.2"/>
    </source>
</evidence>
<dbReference type="AlphaFoldDB" id="A0A9R0HZ15"/>
<reference evidence="1" key="1">
    <citation type="journal article" date="2021" name="Nat. Commun.">
        <title>Genomic analyses provide insights into spinach domestication and the genetic basis of agronomic traits.</title>
        <authorList>
            <person name="Cai X."/>
            <person name="Sun X."/>
            <person name="Xu C."/>
            <person name="Sun H."/>
            <person name="Wang X."/>
            <person name="Ge C."/>
            <person name="Zhang Z."/>
            <person name="Wang Q."/>
            <person name="Fei Z."/>
            <person name="Jiao C."/>
            <person name="Wang Q."/>
        </authorList>
    </citation>
    <scope>NUCLEOTIDE SEQUENCE [LARGE SCALE GENOMIC DNA]</scope>
    <source>
        <strain evidence="1">cv. Varoflay</strain>
    </source>
</reference>
<evidence type="ECO:0000313" key="1">
    <source>
        <dbReference type="Proteomes" id="UP000813463"/>
    </source>
</evidence>
<dbReference type="Pfam" id="PF21230">
    <property type="entry name" value="Nakanori"/>
    <property type="match status" value="1"/>
</dbReference>
<accession>A0A9R0HZ15</accession>
<dbReference type="RefSeq" id="XP_056694710.1">
    <property type="nucleotide sequence ID" value="XM_056838732.1"/>
</dbReference>
<keyword evidence="1" id="KW-1185">Reference proteome</keyword>
<organism evidence="1 2">
    <name type="scientific">Spinacia oleracea</name>
    <name type="common">Spinach</name>
    <dbReference type="NCBI Taxonomy" id="3562"/>
    <lineage>
        <taxon>Eukaryota</taxon>
        <taxon>Viridiplantae</taxon>
        <taxon>Streptophyta</taxon>
        <taxon>Embryophyta</taxon>
        <taxon>Tracheophyta</taxon>
        <taxon>Spermatophyta</taxon>
        <taxon>Magnoliopsida</taxon>
        <taxon>eudicotyledons</taxon>
        <taxon>Gunneridae</taxon>
        <taxon>Pentapetalae</taxon>
        <taxon>Caryophyllales</taxon>
        <taxon>Chenopodiaceae</taxon>
        <taxon>Chenopodioideae</taxon>
        <taxon>Anserineae</taxon>
        <taxon>Spinacia</taxon>
    </lineage>
</organism>
<dbReference type="RefSeq" id="XP_056694708.1">
    <property type="nucleotide sequence ID" value="XM_056838730.1"/>
</dbReference>
<sequence length="195" mass="20596">MASAQASIVRNDQEEKEIVLAMVEKAKSIGKSDDKNVVNKHSLAQNSAVVTMNNATTGLINFNQSNDWTGSIIGGTYPVSIFSGNPGTFTHAGQPNNGSQGAVVYSGNNKQGIPCGWLLAWIAPTNNSTTTPNRVYVECGPVANYDIINWTTIKTKLDVANAYSNYFDPATQTTIAAQLTPSGSFAALGANFGAM</sequence>
<evidence type="ECO:0000313" key="4">
    <source>
        <dbReference type="RefSeq" id="XP_056694710.1"/>
    </source>
</evidence>
<protein>
    <submittedName>
        <fullName evidence="2 3">Jasmonate-induced protein homolog</fullName>
    </submittedName>
</protein>
<dbReference type="RefSeq" id="XP_021839638.2">
    <property type="nucleotide sequence ID" value="XM_021983946.2"/>
</dbReference>
<gene>
    <name evidence="2" type="primary">LOC110779429</name>
    <name evidence="3" type="synonym">LOC130469418</name>
    <name evidence="4" type="synonym">LOC130469420</name>
</gene>
<dbReference type="KEGG" id="soe:110779429"/>
<proteinExistence type="predicted"/>
<evidence type="ECO:0000313" key="3">
    <source>
        <dbReference type="RefSeq" id="XP_056694708.1"/>
    </source>
</evidence>
<name>A0A9R0HZ15_SPIOL</name>
<dbReference type="PANTHER" id="PTHR36482">
    <property type="entry name" value="OSJNBA0024J22.15 PROTEIN"/>
    <property type="match status" value="1"/>
</dbReference>
<dbReference type="Proteomes" id="UP000813463">
    <property type="component" value="Chromosome 3"/>
</dbReference>
<dbReference type="InterPro" id="IPR049065">
    <property type="entry name" value="Nakanori"/>
</dbReference>
<dbReference type="PANTHER" id="PTHR36482:SF6">
    <property type="entry name" value="JASMONATE-INDUCED PROTEIN HOMOLOG"/>
    <property type="match status" value="1"/>
</dbReference>
<dbReference type="GeneID" id="110779429"/>
<dbReference type="InterPro" id="IPR053085">
    <property type="entry name" value="Jasmonate-induced_protein"/>
</dbReference>
<reference evidence="2 3" key="2">
    <citation type="submission" date="2025-05" db="UniProtKB">
        <authorList>
            <consortium name="RefSeq"/>
        </authorList>
    </citation>
    <scope>IDENTIFICATION</scope>
    <source>
        <tissue evidence="2 3">Leaf</tissue>
    </source>
</reference>